<feature type="compositionally biased region" description="Polar residues" evidence="4">
    <location>
        <begin position="1121"/>
        <end position="1137"/>
    </location>
</feature>
<feature type="compositionally biased region" description="Low complexity" evidence="4">
    <location>
        <begin position="244"/>
        <end position="254"/>
    </location>
</feature>
<feature type="compositionally biased region" description="Polar residues" evidence="4">
    <location>
        <begin position="508"/>
        <end position="523"/>
    </location>
</feature>
<dbReference type="CDD" id="cd14277">
    <property type="entry name" value="UBA_UBP2_like"/>
    <property type="match status" value="1"/>
</dbReference>
<feature type="compositionally biased region" description="Polar residues" evidence="4">
    <location>
        <begin position="647"/>
        <end position="656"/>
    </location>
</feature>
<comment type="subcellular location">
    <subcellularLocation>
        <location evidence="1">Cytoplasm</location>
    </subcellularLocation>
</comment>
<feature type="compositionally biased region" description="Polar residues" evidence="4">
    <location>
        <begin position="285"/>
        <end position="294"/>
    </location>
</feature>
<dbReference type="AlphaFoldDB" id="A0AA39FNM1"/>
<dbReference type="InterPro" id="IPR009060">
    <property type="entry name" value="UBA-like_sf"/>
</dbReference>
<dbReference type="Gene3D" id="1.10.8.10">
    <property type="entry name" value="DNA helicase RuvA subunit, C-terminal domain"/>
    <property type="match status" value="1"/>
</dbReference>
<feature type="compositionally biased region" description="Low complexity" evidence="4">
    <location>
        <begin position="334"/>
        <end position="357"/>
    </location>
</feature>
<feature type="compositionally biased region" description="Polar residues" evidence="4">
    <location>
        <begin position="728"/>
        <end position="747"/>
    </location>
</feature>
<feature type="region of interest" description="Disordered" evidence="4">
    <location>
        <begin position="1"/>
        <end position="67"/>
    </location>
</feature>
<accession>A0AA39FNM1</accession>
<reference evidence="5" key="2">
    <citation type="submission" date="2023-03" db="EMBL/GenBank/DDBJ databases">
        <authorList>
            <person name="Inwood S.N."/>
            <person name="Skelly J.G."/>
            <person name="Guhlin J."/>
            <person name="Harrop T.W.R."/>
            <person name="Goldson S.G."/>
            <person name="Dearden P.K."/>
        </authorList>
    </citation>
    <scope>NUCLEOTIDE SEQUENCE</scope>
    <source>
        <strain evidence="5">Irish</strain>
        <tissue evidence="5">Whole body</tissue>
    </source>
</reference>
<evidence type="ECO:0008006" key="7">
    <source>
        <dbReference type="Google" id="ProtNLM"/>
    </source>
</evidence>
<comment type="caution">
    <text evidence="5">The sequence shown here is derived from an EMBL/GenBank/DDBJ whole genome shotgun (WGS) entry which is preliminary data.</text>
</comment>
<dbReference type="Pfam" id="PF12478">
    <property type="entry name" value="UBAP2-Lig"/>
    <property type="match status" value="1"/>
</dbReference>
<feature type="compositionally biased region" description="Low complexity" evidence="4">
    <location>
        <begin position="1015"/>
        <end position="1033"/>
    </location>
</feature>
<feature type="region of interest" description="Disordered" evidence="4">
    <location>
        <begin position="508"/>
        <end position="626"/>
    </location>
</feature>
<proteinExistence type="predicted"/>
<gene>
    <name evidence="5" type="ORF">PV328_006208</name>
</gene>
<dbReference type="GO" id="GO:0005634">
    <property type="term" value="C:nucleus"/>
    <property type="evidence" value="ECO:0007669"/>
    <property type="project" value="TreeGrafter"/>
</dbReference>
<evidence type="ECO:0000256" key="3">
    <source>
        <dbReference type="ARBA" id="ARBA00022553"/>
    </source>
</evidence>
<dbReference type="PANTHER" id="PTHR16308">
    <property type="entry name" value="UBIQUITIN ASSOCIATED PROTEIN 2-LIKE/LINGERER"/>
    <property type="match status" value="1"/>
</dbReference>
<feature type="region of interest" description="Disordered" evidence="4">
    <location>
        <begin position="1099"/>
        <end position="1137"/>
    </location>
</feature>
<organism evidence="5 6">
    <name type="scientific">Microctonus aethiopoides</name>
    <dbReference type="NCBI Taxonomy" id="144406"/>
    <lineage>
        <taxon>Eukaryota</taxon>
        <taxon>Metazoa</taxon>
        <taxon>Ecdysozoa</taxon>
        <taxon>Arthropoda</taxon>
        <taxon>Hexapoda</taxon>
        <taxon>Insecta</taxon>
        <taxon>Pterygota</taxon>
        <taxon>Neoptera</taxon>
        <taxon>Endopterygota</taxon>
        <taxon>Hymenoptera</taxon>
        <taxon>Apocrita</taxon>
        <taxon>Ichneumonoidea</taxon>
        <taxon>Braconidae</taxon>
        <taxon>Euphorinae</taxon>
        <taxon>Microctonus</taxon>
    </lineage>
</organism>
<feature type="compositionally biased region" description="Polar residues" evidence="4">
    <location>
        <begin position="302"/>
        <end position="314"/>
    </location>
</feature>
<feature type="compositionally biased region" description="Low complexity" evidence="4">
    <location>
        <begin position="657"/>
        <end position="668"/>
    </location>
</feature>
<feature type="compositionally biased region" description="Basic and acidic residues" evidence="4">
    <location>
        <begin position="160"/>
        <end position="184"/>
    </location>
</feature>
<evidence type="ECO:0000256" key="4">
    <source>
        <dbReference type="SAM" id="MobiDB-lite"/>
    </source>
</evidence>
<dbReference type="EMBL" id="JAQQBS010000002">
    <property type="protein sequence ID" value="KAK0172949.1"/>
    <property type="molecule type" value="Genomic_DNA"/>
</dbReference>
<feature type="compositionally biased region" description="Polar residues" evidence="4">
    <location>
        <begin position="775"/>
        <end position="786"/>
    </location>
</feature>
<feature type="compositionally biased region" description="Low complexity" evidence="4">
    <location>
        <begin position="748"/>
        <end position="774"/>
    </location>
</feature>
<feature type="region of interest" description="Disordered" evidence="4">
    <location>
        <begin position="1009"/>
        <end position="1033"/>
    </location>
</feature>
<dbReference type="PANTHER" id="PTHR16308:SF13">
    <property type="entry name" value="PROTEIN LINGERER"/>
    <property type="match status" value="1"/>
</dbReference>
<keyword evidence="3" id="KW-0597">Phosphoprotein</keyword>
<reference evidence="5" key="1">
    <citation type="journal article" date="2023" name="bioRxiv">
        <title>Scaffold-level genome assemblies of two parasitoid biocontrol wasps reveal the parthenogenesis mechanism and an associated novel virus.</title>
        <authorList>
            <person name="Inwood S."/>
            <person name="Skelly J."/>
            <person name="Guhlin J."/>
            <person name="Harrop T."/>
            <person name="Goldson S."/>
            <person name="Dearden P."/>
        </authorList>
    </citation>
    <scope>NUCLEOTIDE SEQUENCE</scope>
    <source>
        <strain evidence="5">Irish</strain>
        <tissue evidence="5">Whole body</tissue>
    </source>
</reference>
<feature type="compositionally biased region" description="Low complexity" evidence="4">
    <location>
        <begin position="524"/>
        <end position="537"/>
    </location>
</feature>
<keyword evidence="6" id="KW-1185">Reference proteome</keyword>
<feature type="compositionally biased region" description="Low complexity" evidence="4">
    <location>
        <begin position="551"/>
        <end position="591"/>
    </location>
</feature>
<name>A0AA39FNM1_9HYME</name>
<dbReference type="GO" id="GO:0005737">
    <property type="term" value="C:cytoplasm"/>
    <property type="evidence" value="ECO:0007669"/>
    <property type="project" value="UniProtKB-SubCell"/>
</dbReference>
<evidence type="ECO:0000256" key="1">
    <source>
        <dbReference type="ARBA" id="ARBA00004496"/>
    </source>
</evidence>
<feature type="compositionally biased region" description="Polar residues" evidence="4">
    <location>
        <begin position="391"/>
        <end position="413"/>
    </location>
</feature>
<feature type="compositionally biased region" description="Low complexity" evidence="4">
    <location>
        <begin position="608"/>
        <end position="626"/>
    </location>
</feature>
<evidence type="ECO:0000313" key="6">
    <source>
        <dbReference type="Proteomes" id="UP001168990"/>
    </source>
</evidence>
<dbReference type="InterPro" id="IPR022166">
    <property type="entry name" value="UBAP2/Lig"/>
</dbReference>
<feature type="region of interest" description="Disordered" evidence="4">
    <location>
        <begin position="647"/>
        <end position="683"/>
    </location>
</feature>
<evidence type="ECO:0000313" key="5">
    <source>
        <dbReference type="EMBL" id="KAK0172949.1"/>
    </source>
</evidence>
<feature type="compositionally biased region" description="Polar residues" evidence="4">
    <location>
        <begin position="538"/>
        <end position="550"/>
    </location>
</feature>
<feature type="compositionally biased region" description="Basic and acidic residues" evidence="4">
    <location>
        <begin position="25"/>
        <end position="50"/>
    </location>
</feature>
<feature type="compositionally biased region" description="Polar residues" evidence="4">
    <location>
        <begin position="592"/>
        <end position="607"/>
    </location>
</feature>
<feature type="region of interest" description="Disordered" evidence="4">
    <location>
        <begin position="728"/>
        <end position="800"/>
    </location>
</feature>
<feature type="region of interest" description="Disordered" evidence="4">
    <location>
        <begin position="391"/>
        <end position="434"/>
    </location>
</feature>
<feature type="region of interest" description="Disordered" evidence="4">
    <location>
        <begin position="106"/>
        <end position="357"/>
    </location>
</feature>
<feature type="compositionally biased region" description="Low complexity" evidence="4">
    <location>
        <begin position="1106"/>
        <end position="1120"/>
    </location>
</feature>
<protein>
    <recommendedName>
        <fullName evidence="7">Protein lingerer</fullName>
    </recommendedName>
</protein>
<sequence length="1137" mass="118579">MSSGNKSLVYSGGKGTNKNKSQQHGKSDHHSKTTDSAKHDKGQSNKDQTKHAQIIDTRSGGIEDPVLKEQIKQAIEVTRRSEDEVIMALHDSDWDFDRAVNDLLEGVSTEWEVKKKKPRQPSGSKQSADPSVDHDESGGGDWDERRNQRSGGPPRLRGRANHDNRGWRGRENKENERNMEDNVREGGGGYGGGRRGRGGSGRSGRGGRGGGRGLGPRAYASRGDTASSSGAHSFNRPIDTWTGSEEQQQSNQESKIASDPWNNLEPAEDWDNEEYTGSLADTKVFTPSTSTNDQSSDETKNSSDTSALTTVQSGNIGGLPQEELAKLSDGSGMQSQQTAMIQPQSQQSQQSSVTQQQTLGMPTSMQLSQQSSTLTAAQSQYLTQLTQQSSENYKGTGQPAFSSMTISNLPQRQVKQRPRAPPPSKIPSSAVEMPGDTVNSGIGLLDVQFGALEFGNDTTSVDATNADKYNSSSTNISGIDVSSNVVAASAVTNSTTTSSNTLDIDTAQQSGSYNTSSQMIASPNNTGVNYGNNTGTTSATYQSQKTSYQTSNNAPSSYNAYSSSTGGQSVVQSSYSTSTGGNTNSYTPTTPVTQTGYSATSSYPQSNASTFSQASPSASSSTGASGYNQTTTTNQVYQSSSGFVPATTGQYQVPQSTNPGANNNNTGGYQTTSYQGSSSFQSTPQVYQPSVTTFTSPITQASSSAYQSAAHSVYGSVYSTYNNQSQVTSHNHAKLNSGSGKDSQYDNTATTSTGSLATTSAPSLGLSSASVNSSQTKVTSSNVVPKSTSSGSTATGAGGSGSITGASSAGGAASNMTPMLGHQYIVGQSMPYAAFQQPMYSYEDLQLMQQRIPHMPTTGYYDAALGYQTTAPATSLGGGRNDALSGVQGVQGVQGAYTSMSDGRFARNDSNASPVPSTMSQQTATQHQQPMLNAPLPPGYAYFYGAGIMPPGSFQYSGPAIYPQIATAGNAGTNSGAYSAKPSSYGSGYGGGTSYDTLANAGPTGEYKGAGSGYSGTQTGKTGTSTGNNNSGGSSAVDIGATMYAKTHVAVSKVNSYDKQTYHSATPPPFGLTGNQNAAMPGGYGTPHLFISTMPHQLHQPLHQDGSSSSGQRSNASSQNKAQAKSGYSSTYWTAGN</sequence>
<feature type="compositionally biased region" description="Polar residues" evidence="4">
    <location>
        <begin position="669"/>
        <end position="683"/>
    </location>
</feature>
<feature type="compositionally biased region" description="Gly residues" evidence="4">
    <location>
        <begin position="185"/>
        <end position="214"/>
    </location>
</feature>
<feature type="compositionally biased region" description="Basic and acidic residues" evidence="4">
    <location>
        <begin position="131"/>
        <end position="147"/>
    </location>
</feature>
<dbReference type="InterPro" id="IPR051833">
    <property type="entry name" value="TC-DDR_regulator"/>
</dbReference>
<dbReference type="Proteomes" id="UP001168990">
    <property type="component" value="Unassembled WGS sequence"/>
</dbReference>
<dbReference type="SUPFAM" id="SSF46934">
    <property type="entry name" value="UBA-like"/>
    <property type="match status" value="1"/>
</dbReference>
<evidence type="ECO:0000256" key="2">
    <source>
        <dbReference type="ARBA" id="ARBA00022490"/>
    </source>
</evidence>
<keyword evidence="2" id="KW-0963">Cytoplasm</keyword>